<dbReference type="AlphaFoldDB" id="A0A235BXA7"/>
<reference evidence="1 2" key="1">
    <citation type="submission" date="2017-07" db="EMBL/GenBank/DDBJ databases">
        <title>Recovery of genomes from metagenomes via a dereplication, aggregation, and scoring strategy.</title>
        <authorList>
            <person name="Sieber C.M."/>
            <person name="Probst A.J."/>
            <person name="Sharrar A."/>
            <person name="Thomas B.C."/>
            <person name="Hess M."/>
            <person name="Tringe S.G."/>
            <person name="Banfield J.F."/>
        </authorList>
    </citation>
    <scope>NUCLEOTIDE SEQUENCE [LARGE SCALE GENOMIC DNA]</scope>
    <source>
        <strain evidence="1">JGI_Cruoil_03_51_56</strain>
    </source>
</reference>
<dbReference type="EMBL" id="NOZP01000031">
    <property type="protein sequence ID" value="OYD16980.1"/>
    <property type="molecule type" value="Genomic_DNA"/>
</dbReference>
<name>A0A235BXA7_UNCW3</name>
<evidence type="ECO:0000313" key="1">
    <source>
        <dbReference type="EMBL" id="OYD16980.1"/>
    </source>
</evidence>
<protein>
    <submittedName>
        <fullName evidence="1">Uncharacterized protein</fullName>
    </submittedName>
</protein>
<organism evidence="1 2">
    <name type="scientific">candidate division WOR-3 bacterium JGI_Cruoil_03_51_56</name>
    <dbReference type="NCBI Taxonomy" id="1973747"/>
    <lineage>
        <taxon>Bacteria</taxon>
        <taxon>Bacteria division WOR-3</taxon>
    </lineage>
</organism>
<evidence type="ECO:0000313" key="2">
    <source>
        <dbReference type="Proteomes" id="UP000215559"/>
    </source>
</evidence>
<gene>
    <name evidence="1" type="ORF">CH330_01540</name>
</gene>
<dbReference type="Proteomes" id="UP000215559">
    <property type="component" value="Unassembled WGS sequence"/>
</dbReference>
<accession>A0A235BXA7</accession>
<comment type="caution">
    <text evidence="1">The sequence shown here is derived from an EMBL/GenBank/DDBJ whole genome shotgun (WGS) entry which is preliminary data.</text>
</comment>
<proteinExistence type="predicted"/>
<sequence length="71" mass="8429">MRYFKPFGGFFQVKAHASKDGKKTLCGRDIDSSWEELEDWKMWFSCKKCFAKSLKVMERGKQLSKKEKQTK</sequence>